<dbReference type="EMBL" id="GL379895">
    <property type="protein sequence ID" value="EGT32273.1"/>
    <property type="molecule type" value="Genomic_DNA"/>
</dbReference>
<feature type="domain" description="DUF38" evidence="1">
    <location>
        <begin position="111"/>
        <end position="243"/>
    </location>
</feature>
<evidence type="ECO:0000313" key="2">
    <source>
        <dbReference type="EMBL" id="EGT32273.1"/>
    </source>
</evidence>
<dbReference type="OrthoDB" id="5807802at2759"/>
<accession>G0NJD5</accession>
<organism evidence="3">
    <name type="scientific">Caenorhabditis brenneri</name>
    <name type="common">Nematode worm</name>
    <dbReference type="NCBI Taxonomy" id="135651"/>
    <lineage>
        <taxon>Eukaryota</taxon>
        <taxon>Metazoa</taxon>
        <taxon>Ecdysozoa</taxon>
        <taxon>Nematoda</taxon>
        <taxon>Chromadorea</taxon>
        <taxon>Rhabditida</taxon>
        <taxon>Rhabditina</taxon>
        <taxon>Rhabditomorpha</taxon>
        <taxon>Rhabditoidea</taxon>
        <taxon>Rhabditidae</taxon>
        <taxon>Peloderinae</taxon>
        <taxon>Caenorhabditis</taxon>
    </lineage>
</organism>
<name>G0NJD5_CAEBE</name>
<dbReference type="InterPro" id="IPR002900">
    <property type="entry name" value="DUF38/FTH_CAE_spp"/>
</dbReference>
<proteinExistence type="predicted"/>
<protein>
    <recommendedName>
        <fullName evidence="1">DUF38 domain-containing protein</fullName>
    </recommendedName>
</protein>
<evidence type="ECO:0000259" key="1">
    <source>
        <dbReference type="Pfam" id="PF01827"/>
    </source>
</evidence>
<gene>
    <name evidence="2" type="ORF">CAEBREN_15494</name>
</gene>
<reference evidence="3" key="1">
    <citation type="submission" date="2011-07" db="EMBL/GenBank/DDBJ databases">
        <authorList>
            <consortium name="Caenorhabditis brenneri Sequencing and Analysis Consortium"/>
            <person name="Wilson R.K."/>
        </authorList>
    </citation>
    <scope>NUCLEOTIDE SEQUENCE [LARGE SCALE GENOMIC DNA]</scope>
    <source>
        <strain evidence="3">PB2801</strain>
    </source>
</reference>
<dbReference type="OMA" id="CETHYEM"/>
<dbReference type="Pfam" id="PF01827">
    <property type="entry name" value="FTH"/>
    <property type="match status" value="1"/>
</dbReference>
<dbReference type="Proteomes" id="UP000008068">
    <property type="component" value="Unassembled WGS sequence"/>
</dbReference>
<sequence length="296" mass="34767">MSHPCLEIFKNEASPKTNIISISLSINQDNIGVDMPYQNILLKYQKLDDNCYITNAKTDSILLENQDFRKLFLEDLKLVLKNQKLPINSFHVYFQLWSLDGPENQEQLAEEFLEMLKNHLKSWLGSQKIPTKRINLGIVSQKEIMSIVPFLDPKYLRCLEISNARCPNDNPIDIKEFLNTEQFKELKMFSMSKVIVDVPWESFSHLEKCSIRWQFFRKEDLEKLRELFIQTPTMKSFQISTQHIASYDKVIGPAKKCVTSWGAPYEEWIDSERNLQFSLFPREGDWEFAVGRITKK</sequence>
<dbReference type="HOGENOM" id="CLU_030831_0_3_1"/>
<dbReference type="InterPro" id="IPR040161">
    <property type="entry name" value="FB224"/>
</dbReference>
<dbReference type="InParanoid" id="G0NJD5"/>
<dbReference type="eggNOG" id="ENOG502TJNT">
    <property type="taxonomic scope" value="Eukaryota"/>
</dbReference>
<dbReference type="AlphaFoldDB" id="G0NJD5"/>
<keyword evidence="3" id="KW-1185">Reference proteome</keyword>
<dbReference type="GO" id="GO:0045087">
    <property type="term" value="P:innate immune response"/>
    <property type="evidence" value="ECO:0007669"/>
    <property type="project" value="TreeGrafter"/>
</dbReference>
<dbReference type="PANTHER" id="PTHR23015">
    <property type="entry name" value="UNCHARACTERIZED C.ELEGANS PROTEIN"/>
    <property type="match status" value="1"/>
</dbReference>
<evidence type="ECO:0000313" key="3">
    <source>
        <dbReference type="Proteomes" id="UP000008068"/>
    </source>
</evidence>
<dbReference type="PANTHER" id="PTHR23015:SF4">
    <property type="entry name" value="DUF38 DOMAIN-CONTAINING PROTEIN-RELATED"/>
    <property type="match status" value="1"/>
</dbReference>